<accession>A0A1F4TLZ3</accession>
<keyword evidence="5" id="KW-0472">Membrane</keyword>
<sequence>MTRRIDHQSPTGRRSRPDRRNQAGERRRADRREGQTSQGQPRTRPSRLKTLDQKERLNMDWSAANFKSGFVRYLLTAFAFPLGALILLLMNPWYEGFKKTATEHEADSRLPKITVSAGKPRDPVNDMYRIPEETFTMSQLGLVPGKGFALLPGMTCTPVLRQRVAFALPGGIEVTRELAAFGPNARTVFPGLPTKAQDGTTVPDNSGKPYDFGSTQTVTISADLAAELKIKPGTPAALLPRNTRVNPEAADVTLHPVYSENPYNSGTLYGPYGLALCLLDKIDDTNPVLKDLIMTELDCTFPDSMDPAVIAARIQAKHPQFKVSTFADRSFYLRELDRGARTLQIITTLVIGLMSIFGAYSFASSSLSEREEEIHSMSRLGMTPAEIGKIIRREYQAAILGGSTLYTGLGLAWGEYLNRVGVDLATVGMTEGGPALGFPLSYQVYGQNNYIHALIAWVTVQVLAYGFLRAGIGKFVQYPKVPIIGEALATESEQASGSYIGLRNVGLNLGRDGVAQQVLNIAGLSIKRGEFVVVMGPSGGGKTTLLELLGGFLQPSQGEIVINGQTISGLVKPSQRQAARKKLKLATISQDLGLFSHLTVRQTIEFALRAVQGTSVKEAKEKANKVIESMDLKELQAEKVDNLSGGEKARVAIARALAFDPEILLVDEATKSLDVGFAREFEDMLDELKKKGLTIVEVSHRDVAVRENRTVLWLDRGRLEDLPDEYLSMLNTSGIIEKRQQLSAAFLALGAKDPALHEKIVFGVRVVGAKKLTAFVNRETAELAVVQALLQSFQAEHQIEVAIELNP</sequence>
<evidence type="ECO:0000259" key="6">
    <source>
        <dbReference type="PROSITE" id="PS50893"/>
    </source>
</evidence>
<feature type="domain" description="ABC transporter" evidence="6">
    <location>
        <begin position="500"/>
        <end position="741"/>
    </location>
</feature>
<dbReference type="PANTHER" id="PTHR42781:SF9">
    <property type="entry name" value="AMINO ACID ABC TRANSPORTER, ATP-BINDING PROTEIN-RELATED"/>
    <property type="match status" value="1"/>
</dbReference>
<keyword evidence="2" id="KW-0547">Nucleotide-binding</keyword>
<reference evidence="7 8" key="1">
    <citation type="journal article" date="2016" name="Nat. Commun.">
        <title>Thousands of microbial genomes shed light on interconnected biogeochemical processes in an aquifer system.</title>
        <authorList>
            <person name="Anantharaman K."/>
            <person name="Brown C.T."/>
            <person name="Hug L.A."/>
            <person name="Sharon I."/>
            <person name="Castelle C.J."/>
            <person name="Probst A.J."/>
            <person name="Thomas B.C."/>
            <person name="Singh A."/>
            <person name="Wilkins M.J."/>
            <person name="Karaoz U."/>
            <person name="Brodie E.L."/>
            <person name="Williams K.H."/>
            <person name="Hubbard S.S."/>
            <person name="Banfield J.F."/>
        </authorList>
    </citation>
    <scope>NUCLEOTIDE SEQUENCE [LARGE SCALE GENOMIC DNA]</scope>
</reference>
<dbReference type="PANTHER" id="PTHR42781">
    <property type="entry name" value="SPERMIDINE/PUTRESCINE IMPORT ATP-BINDING PROTEIN POTA"/>
    <property type="match status" value="1"/>
</dbReference>
<dbReference type="InterPro" id="IPR003593">
    <property type="entry name" value="AAA+_ATPase"/>
</dbReference>
<dbReference type="EMBL" id="MEUI01000031">
    <property type="protein sequence ID" value="OGC33579.1"/>
    <property type="molecule type" value="Genomic_DNA"/>
</dbReference>
<evidence type="ECO:0000256" key="3">
    <source>
        <dbReference type="ARBA" id="ARBA00022840"/>
    </source>
</evidence>
<dbReference type="SMART" id="SM00382">
    <property type="entry name" value="AAA"/>
    <property type="match status" value="1"/>
</dbReference>
<protein>
    <recommendedName>
        <fullName evidence="6">ABC transporter domain-containing protein</fullName>
    </recommendedName>
</protein>
<dbReference type="PROSITE" id="PS00211">
    <property type="entry name" value="ABC_TRANSPORTER_1"/>
    <property type="match status" value="1"/>
</dbReference>
<keyword evidence="3" id="KW-0067">ATP-binding</keyword>
<evidence type="ECO:0000313" key="7">
    <source>
        <dbReference type="EMBL" id="OGC33579.1"/>
    </source>
</evidence>
<evidence type="ECO:0000256" key="4">
    <source>
        <dbReference type="SAM" id="MobiDB-lite"/>
    </source>
</evidence>
<keyword evidence="1" id="KW-0813">Transport</keyword>
<dbReference type="PROSITE" id="PS50893">
    <property type="entry name" value="ABC_TRANSPORTER_2"/>
    <property type="match status" value="1"/>
</dbReference>
<name>A0A1F4TLZ3_UNCSA</name>
<dbReference type="SUPFAM" id="SSF52540">
    <property type="entry name" value="P-loop containing nucleoside triphosphate hydrolases"/>
    <property type="match status" value="1"/>
</dbReference>
<dbReference type="Gene3D" id="3.40.50.300">
    <property type="entry name" value="P-loop containing nucleotide triphosphate hydrolases"/>
    <property type="match status" value="1"/>
</dbReference>
<dbReference type="AlphaFoldDB" id="A0A1F4TLZ3"/>
<dbReference type="Proteomes" id="UP000177309">
    <property type="component" value="Unassembled WGS sequence"/>
</dbReference>
<dbReference type="InterPro" id="IPR027417">
    <property type="entry name" value="P-loop_NTPase"/>
</dbReference>
<feature type="transmembrane region" description="Helical" evidence="5">
    <location>
        <begin position="70"/>
        <end position="90"/>
    </location>
</feature>
<feature type="region of interest" description="Disordered" evidence="4">
    <location>
        <begin position="1"/>
        <end position="53"/>
    </location>
</feature>
<feature type="region of interest" description="Disordered" evidence="4">
    <location>
        <begin position="191"/>
        <end position="210"/>
    </location>
</feature>
<feature type="compositionally biased region" description="Basic and acidic residues" evidence="4">
    <location>
        <begin position="18"/>
        <end position="34"/>
    </location>
</feature>
<organism evidence="7 8">
    <name type="scientific">candidate division WOR-1 bacterium RIFOXYC2_FULL_41_25</name>
    <dbReference type="NCBI Taxonomy" id="1802586"/>
    <lineage>
        <taxon>Bacteria</taxon>
        <taxon>Bacillati</taxon>
        <taxon>Saganbacteria</taxon>
    </lineage>
</organism>
<dbReference type="InterPro" id="IPR050093">
    <property type="entry name" value="ABC_SmlMolc_Importer"/>
</dbReference>
<evidence type="ECO:0000256" key="1">
    <source>
        <dbReference type="ARBA" id="ARBA00022448"/>
    </source>
</evidence>
<gene>
    <name evidence="7" type="ORF">A2462_02725</name>
</gene>
<dbReference type="GO" id="GO:0016887">
    <property type="term" value="F:ATP hydrolysis activity"/>
    <property type="evidence" value="ECO:0007669"/>
    <property type="project" value="InterPro"/>
</dbReference>
<keyword evidence="5" id="KW-1133">Transmembrane helix</keyword>
<evidence type="ECO:0000256" key="2">
    <source>
        <dbReference type="ARBA" id="ARBA00022741"/>
    </source>
</evidence>
<proteinExistence type="predicted"/>
<keyword evidence="5" id="KW-0812">Transmembrane</keyword>
<comment type="caution">
    <text evidence="7">The sequence shown here is derived from an EMBL/GenBank/DDBJ whole genome shotgun (WGS) entry which is preliminary data.</text>
</comment>
<evidence type="ECO:0000313" key="8">
    <source>
        <dbReference type="Proteomes" id="UP000177309"/>
    </source>
</evidence>
<dbReference type="GO" id="GO:0005524">
    <property type="term" value="F:ATP binding"/>
    <property type="evidence" value="ECO:0007669"/>
    <property type="project" value="UniProtKB-KW"/>
</dbReference>
<evidence type="ECO:0000256" key="5">
    <source>
        <dbReference type="SAM" id="Phobius"/>
    </source>
</evidence>
<dbReference type="Pfam" id="PF00005">
    <property type="entry name" value="ABC_tran"/>
    <property type="match status" value="1"/>
</dbReference>
<dbReference type="InterPro" id="IPR017871">
    <property type="entry name" value="ABC_transporter-like_CS"/>
</dbReference>
<dbReference type="InterPro" id="IPR003439">
    <property type="entry name" value="ABC_transporter-like_ATP-bd"/>
</dbReference>